<evidence type="ECO:0000256" key="4">
    <source>
        <dbReference type="ARBA" id="ARBA00022723"/>
    </source>
</evidence>
<evidence type="ECO:0000256" key="1">
    <source>
        <dbReference type="ARBA" id="ARBA00001974"/>
    </source>
</evidence>
<keyword evidence="6" id="KW-0560">Oxidoreductase</keyword>
<dbReference type="RefSeq" id="WP_011792677.1">
    <property type="nucleotide sequence ID" value="NC_008751.1"/>
</dbReference>
<sequence>MASRIGVYFDQSSIGGGLDVEALSDGVSKKWGTLTPVVKVLPVLAAEKARDEIRADIEENELDGVLLCGTSPRVDWDLYKFDGVIVDRVNLREQCVLSYKNPDGSTVEEGDDAPELLVNLATDYLNMGVVRLQKTTAPEAAPVESVRRVLVLGGGWTGLTAARNASIAGLEVVLVEKGDVLGGKTLNLHQTIPLHAPYVEAHATGIEQKIADVESDANIKVLKGSVLTKLAGMPGEFTAIVKTPTGDEEIAVGAVVLATGWQPQDAKLLAPLGYGNVPNVVTSAEFEKMVKEGTMTARRVAFILNTSLCDGGDIYAPFCADEAAPADAAAEAPAEGEEAGPKCKDLESIRHLPYSNSISSVVALKQANYVCDKFEGAQAFILYDSMVVQGIHERYYKAAQDRLGIMMSKADIREVREGANGTVSVLCDNTLIGDDIQIDVDMVVLPTGIVPSTAKDAIMNFEYRQGPGFPDLDLFDGFADSNYICFPYETRRTGVYAAGCVRQPMTLDSCEEDAIGAAMKAIQCIESANRGVAVHPRSGDLSYPIFNFVRCTQCKRCTEECPFGALDDDEKGTPKPNYSRCRRCGTCMGACPERVISFANYNIDQIGSMIREVNVPADMKKGGPRVIILACENDAYPALDMAALRGKPWSPYVRIIPVRCLGSVNAIWVADAMSKGIDGVMMLGCKYGDDYQCHFVKGSEICNRRKENIAETLNRLGVEPDRVEQYEVAIDEYDKLPGMIEGFMNMIFEKGPNPFKGY</sequence>
<evidence type="ECO:0000256" key="8">
    <source>
        <dbReference type="ARBA" id="ARBA00023014"/>
    </source>
</evidence>
<dbReference type="InterPro" id="IPR036188">
    <property type="entry name" value="FAD/NAD-bd_sf"/>
</dbReference>
<keyword evidence="3" id="KW-0004">4Fe-4S</keyword>
<dbReference type="HOGENOM" id="CLU_020302_0_0_7"/>
<dbReference type="PROSITE" id="PS51379">
    <property type="entry name" value="4FE4S_FER_2"/>
    <property type="match status" value="2"/>
</dbReference>
<keyword evidence="5" id="KW-0285">Flavoprotein</keyword>
<dbReference type="InterPro" id="IPR003813">
    <property type="entry name" value="MvhD/FlpD"/>
</dbReference>
<dbReference type="GO" id="GO:0051539">
    <property type="term" value="F:4 iron, 4 sulfur cluster binding"/>
    <property type="evidence" value="ECO:0007669"/>
    <property type="project" value="UniProtKB-KW"/>
</dbReference>
<dbReference type="Pfam" id="PF07992">
    <property type="entry name" value="Pyr_redox_2"/>
    <property type="match status" value="1"/>
</dbReference>
<dbReference type="PANTHER" id="PTHR43498:SF1">
    <property type="entry name" value="COB--COM HETERODISULFIDE REDUCTASE IRON-SULFUR SUBUNIT A"/>
    <property type="match status" value="1"/>
</dbReference>
<organism evidence="10 11">
    <name type="scientific">Nitratidesulfovibrio vulgaris (strain DP4)</name>
    <name type="common">Desulfovibrio vulgaris</name>
    <dbReference type="NCBI Taxonomy" id="391774"/>
    <lineage>
        <taxon>Bacteria</taxon>
        <taxon>Pseudomonadati</taxon>
        <taxon>Thermodesulfobacteriota</taxon>
        <taxon>Desulfovibrionia</taxon>
        <taxon>Desulfovibrionales</taxon>
        <taxon>Desulfovibrionaceae</taxon>
        <taxon>Nitratidesulfovibrio</taxon>
    </lineage>
</organism>
<keyword evidence="4" id="KW-0479">Metal-binding</keyword>
<evidence type="ECO:0000256" key="2">
    <source>
        <dbReference type="ARBA" id="ARBA00006561"/>
    </source>
</evidence>
<dbReference type="KEGG" id="dvl:Dvul_2134"/>
<dbReference type="Pfam" id="PF02662">
    <property type="entry name" value="FlpD"/>
    <property type="match status" value="1"/>
</dbReference>
<dbReference type="GO" id="GO:0016491">
    <property type="term" value="F:oxidoreductase activity"/>
    <property type="evidence" value="ECO:0007669"/>
    <property type="project" value="UniProtKB-KW"/>
</dbReference>
<dbReference type="EMBL" id="CP000527">
    <property type="protein sequence ID" value="ABM29150.1"/>
    <property type="molecule type" value="Genomic_DNA"/>
</dbReference>
<protein>
    <submittedName>
        <fullName evidence="10">Putative adenylylsulfate reductase-associated electron transfer protein QmoB</fullName>
    </submittedName>
</protein>
<dbReference type="SUPFAM" id="SSF54862">
    <property type="entry name" value="4Fe-4S ferredoxins"/>
    <property type="match status" value="1"/>
</dbReference>
<keyword evidence="8" id="KW-0411">Iron-sulfur</keyword>
<dbReference type="PRINTS" id="PR00411">
    <property type="entry name" value="PNDRDTASEI"/>
</dbReference>
<dbReference type="InterPro" id="IPR023753">
    <property type="entry name" value="FAD/NAD-binding_dom"/>
</dbReference>
<evidence type="ECO:0000313" key="11">
    <source>
        <dbReference type="Proteomes" id="UP000009173"/>
    </source>
</evidence>
<dbReference type="Proteomes" id="UP000009173">
    <property type="component" value="Chromosome"/>
</dbReference>
<dbReference type="InterPro" id="IPR039650">
    <property type="entry name" value="HdrA-like"/>
</dbReference>
<feature type="domain" description="4Fe-4S ferredoxin-type" evidence="9">
    <location>
        <begin position="572"/>
        <end position="601"/>
    </location>
</feature>
<dbReference type="AlphaFoldDB" id="A0A0H3A9T5"/>
<dbReference type="PANTHER" id="PTHR43498">
    <property type="entry name" value="FERREDOXIN:COB-COM HETERODISULFIDE REDUCTASE SUBUNIT A"/>
    <property type="match status" value="1"/>
</dbReference>
<dbReference type="GO" id="GO:0046872">
    <property type="term" value="F:metal ion binding"/>
    <property type="evidence" value="ECO:0007669"/>
    <property type="project" value="UniProtKB-KW"/>
</dbReference>
<gene>
    <name evidence="10" type="ordered locus">Dvul_2134</name>
</gene>
<dbReference type="InterPro" id="IPR017896">
    <property type="entry name" value="4Fe4S_Fe-S-bd"/>
</dbReference>
<dbReference type="SUPFAM" id="SSF51905">
    <property type="entry name" value="FAD/NAD(P)-binding domain"/>
    <property type="match status" value="1"/>
</dbReference>
<dbReference type="Pfam" id="PF13187">
    <property type="entry name" value="Fer4_9"/>
    <property type="match status" value="1"/>
</dbReference>
<evidence type="ECO:0000313" key="10">
    <source>
        <dbReference type="EMBL" id="ABM29150.1"/>
    </source>
</evidence>
<keyword evidence="7" id="KW-0408">Iron</keyword>
<evidence type="ECO:0000256" key="3">
    <source>
        <dbReference type="ARBA" id="ARBA00022485"/>
    </source>
</evidence>
<keyword evidence="5" id="KW-0274">FAD</keyword>
<feature type="domain" description="4Fe-4S ferredoxin-type" evidence="9">
    <location>
        <begin position="542"/>
        <end position="571"/>
    </location>
</feature>
<accession>A0A0H3A9T5</accession>
<proteinExistence type="inferred from homology"/>
<evidence type="ECO:0000256" key="6">
    <source>
        <dbReference type="ARBA" id="ARBA00023002"/>
    </source>
</evidence>
<dbReference type="PROSITE" id="PS00198">
    <property type="entry name" value="4FE4S_FER_1"/>
    <property type="match status" value="2"/>
</dbReference>
<evidence type="ECO:0000256" key="5">
    <source>
        <dbReference type="ARBA" id="ARBA00022827"/>
    </source>
</evidence>
<reference evidence="11" key="1">
    <citation type="journal article" date="2009" name="Environ. Microbiol.">
        <title>Contribution of mobile genetic elements to Desulfovibrio vulgaris genome plasticity.</title>
        <authorList>
            <person name="Walker C.B."/>
            <person name="Stolyar S."/>
            <person name="Chivian D."/>
            <person name="Pinel N."/>
            <person name="Gabster J.A."/>
            <person name="Dehal P.S."/>
            <person name="He Z."/>
            <person name="Yang Z.K."/>
            <person name="Yen H.C."/>
            <person name="Zhou J."/>
            <person name="Wall J.D."/>
            <person name="Hazen T.C."/>
            <person name="Arkin A.P."/>
            <person name="Stahl D.A."/>
        </authorList>
    </citation>
    <scope>NUCLEOTIDE SEQUENCE [LARGE SCALE GENOMIC DNA]</scope>
    <source>
        <strain evidence="11">DP4</strain>
    </source>
</reference>
<name>A0A0H3A9T5_NITV4</name>
<comment type="similarity">
    <text evidence="2">Belongs to the HdrA family.</text>
</comment>
<dbReference type="Gene3D" id="3.40.50.720">
    <property type="entry name" value="NAD(P)-binding Rossmann-like Domain"/>
    <property type="match status" value="1"/>
</dbReference>
<evidence type="ECO:0000256" key="7">
    <source>
        <dbReference type="ARBA" id="ARBA00023004"/>
    </source>
</evidence>
<dbReference type="InterPro" id="IPR017900">
    <property type="entry name" value="4Fe4S_Fe_S_CS"/>
</dbReference>
<comment type="cofactor">
    <cofactor evidence="1">
        <name>FAD</name>
        <dbReference type="ChEBI" id="CHEBI:57692"/>
    </cofactor>
</comment>
<evidence type="ECO:0000259" key="9">
    <source>
        <dbReference type="PROSITE" id="PS51379"/>
    </source>
</evidence>
<dbReference type="Gene3D" id="3.30.70.20">
    <property type="match status" value="1"/>
</dbReference>